<protein>
    <submittedName>
        <fullName evidence="2">MADF domain-containing protein</fullName>
    </submittedName>
</protein>
<keyword evidence="1" id="KW-1185">Reference proteome</keyword>
<dbReference type="STRING" id="70415.A0A5S6QJM7"/>
<evidence type="ECO:0000313" key="2">
    <source>
        <dbReference type="WBParaSite" id="TMUE_2000007369.1"/>
    </source>
</evidence>
<sequence>MQSLHLTNALSWKYSTDSSDFKRSTSIRRRLLPPQSTFAASPHLDAAIEVLEIELPRELLPTLYWFEQNYVGAWNRFNSRRRPRFDPSIWSTYERTLEGIDRTNNFAEAANRRIRSEFGVDHPTLWRFIDCLRKVQAGRDKAYEQFVRGEAPPHKRSRYAKHGRISPGLPTISGWMSEMHTFIVSASTHPSGEFWSFSEDCRALNRIK</sequence>
<reference evidence="2" key="1">
    <citation type="submission" date="2019-12" db="UniProtKB">
        <authorList>
            <consortium name="WormBaseParasite"/>
        </authorList>
    </citation>
    <scope>IDENTIFICATION</scope>
</reference>
<dbReference type="Proteomes" id="UP000046395">
    <property type="component" value="Unassembled WGS sequence"/>
</dbReference>
<organism evidence="1 2">
    <name type="scientific">Trichuris muris</name>
    <name type="common">Mouse whipworm</name>
    <dbReference type="NCBI Taxonomy" id="70415"/>
    <lineage>
        <taxon>Eukaryota</taxon>
        <taxon>Metazoa</taxon>
        <taxon>Ecdysozoa</taxon>
        <taxon>Nematoda</taxon>
        <taxon>Enoplea</taxon>
        <taxon>Dorylaimia</taxon>
        <taxon>Trichinellida</taxon>
        <taxon>Trichuridae</taxon>
        <taxon>Trichuris</taxon>
    </lineage>
</organism>
<proteinExistence type="predicted"/>
<dbReference type="AlphaFoldDB" id="A0A5S6QJM7"/>
<name>A0A5S6QJM7_TRIMR</name>
<evidence type="ECO:0000313" key="1">
    <source>
        <dbReference type="Proteomes" id="UP000046395"/>
    </source>
</evidence>
<dbReference type="WBParaSite" id="TMUE_2000007369.1">
    <property type="protein sequence ID" value="TMUE_2000007369.1"/>
    <property type="gene ID" value="WBGene00299867"/>
</dbReference>
<accession>A0A5S6QJM7</accession>